<keyword evidence="2" id="KW-1133">Transmembrane helix</keyword>
<dbReference type="Gene3D" id="2.60.120.1440">
    <property type="match status" value="1"/>
</dbReference>
<dbReference type="GO" id="GO:0016989">
    <property type="term" value="F:sigma factor antagonist activity"/>
    <property type="evidence" value="ECO:0007669"/>
    <property type="project" value="TreeGrafter"/>
</dbReference>
<feature type="region of interest" description="Disordered" evidence="1">
    <location>
        <begin position="1"/>
        <end position="29"/>
    </location>
</feature>
<dbReference type="Proteomes" id="UP000445000">
    <property type="component" value="Unassembled WGS sequence"/>
</dbReference>
<feature type="transmembrane region" description="Helical" evidence="2">
    <location>
        <begin position="112"/>
        <end position="133"/>
    </location>
</feature>
<feature type="region of interest" description="Disordered" evidence="1">
    <location>
        <begin position="356"/>
        <end position="379"/>
    </location>
</feature>
<dbReference type="Pfam" id="PF16220">
    <property type="entry name" value="DUF4880"/>
    <property type="match status" value="1"/>
</dbReference>
<comment type="caution">
    <text evidence="5">The sequence shown here is derived from an EMBL/GenBank/DDBJ whole genome shotgun (WGS) entry which is preliminary data.</text>
</comment>
<dbReference type="PANTHER" id="PTHR30273">
    <property type="entry name" value="PERIPLASMIC SIGNAL SENSOR AND SIGMA FACTOR ACTIVATOR FECR-RELATED"/>
    <property type="match status" value="1"/>
</dbReference>
<dbReference type="Pfam" id="PF04773">
    <property type="entry name" value="FecR"/>
    <property type="match status" value="1"/>
</dbReference>
<keyword evidence="2" id="KW-0812">Transmembrane</keyword>
<reference evidence="6" key="1">
    <citation type="submission" date="2020-01" db="EMBL/GenBank/DDBJ databases">
        <title>'Steroidobacter agaridevorans' sp. nov., agar-degrading bacteria isolated from rhizosphere soils.</title>
        <authorList>
            <person name="Ikenaga M."/>
            <person name="Kataoka M."/>
            <person name="Murouchi A."/>
            <person name="Katsuragi S."/>
            <person name="Sakai M."/>
        </authorList>
    </citation>
    <scope>NUCLEOTIDE SEQUENCE [LARGE SCALE GENOMIC DNA]</scope>
    <source>
        <strain evidence="6">YU21-B</strain>
    </source>
</reference>
<evidence type="ECO:0000313" key="6">
    <source>
        <dbReference type="Proteomes" id="UP000445000"/>
    </source>
</evidence>
<gene>
    <name evidence="5" type="ORF">GCM10011487_66640</name>
</gene>
<name>A0A829YMI7_9GAMM</name>
<feature type="domain" description="FecR protein" evidence="3">
    <location>
        <begin position="138"/>
        <end position="228"/>
    </location>
</feature>
<dbReference type="RefSeq" id="WP_161816245.1">
    <property type="nucleotide sequence ID" value="NZ_BLJN01000009.1"/>
</dbReference>
<proteinExistence type="predicted"/>
<evidence type="ECO:0000256" key="2">
    <source>
        <dbReference type="SAM" id="Phobius"/>
    </source>
</evidence>
<evidence type="ECO:0000313" key="5">
    <source>
        <dbReference type="EMBL" id="GFE84664.1"/>
    </source>
</evidence>
<dbReference type="PIRSF" id="PIRSF018266">
    <property type="entry name" value="FecR"/>
    <property type="match status" value="1"/>
</dbReference>
<evidence type="ECO:0000256" key="1">
    <source>
        <dbReference type="SAM" id="MobiDB-lite"/>
    </source>
</evidence>
<dbReference type="InterPro" id="IPR012373">
    <property type="entry name" value="Ferrdict_sens_TM"/>
</dbReference>
<dbReference type="AlphaFoldDB" id="A0A829YMI7"/>
<accession>A0A829YMI7</accession>
<dbReference type="Gene3D" id="3.55.50.30">
    <property type="match status" value="1"/>
</dbReference>
<protein>
    <submittedName>
        <fullName evidence="5">Iron dicitrate transporter FecR</fullName>
    </submittedName>
</protein>
<evidence type="ECO:0000259" key="4">
    <source>
        <dbReference type="Pfam" id="PF16220"/>
    </source>
</evidence>
<keyword evidence="2" id="KW-0472">Membrane</keyword>
<dbReference type="EMBL" id="BLJN01000009">
    <property type="protein sequence ID" value="GFE84664.1"/>
    <property type="molecule type" value="Genomic_DNA"/>
</dbReference>
<feature type="domain" description="FecR N-terminal" evidence="4">
    <location>
        <begin position="40"/>
        <end position="79"/>
    </location>
</feature>
<evidence type="ECO:0000259" key="3">
    <source>
        <dbReference type="Pfam" id="PF04773"/>
    </source>
</evidence>
<dbReference type="InterPro" id="IPR006860">
    <property type="entry name" value="FecR"/>
</dbReference>
<dbReference type="PANTHER" id="PTHR30273:SF2">
    <property type="entry name" value="PROTEIN FECR"/>
    <property type="match status" value="1"/>
</dbReference>
<organism evidence="5 6">
    <name type="scientific">Steroidobacter agaridevorans</name>
    <dbReference type="NCBI Taxonomy" id="2695856"/>
    <lineage>
        <taxon>Bacteria</taxon>
        <taxon>Pseudomonadati</taxon>
        <taxon>Pseudomonadota</taxon>
        <taxon>Gammaproteobacteria</taxon>
        <taxon>Steroidobacterales</taxon>
        <taxon>Steroidobacteraceae</taxon>
        <taxon>Steroidobacter</taxon>
    </lineage>
</organism>
<sequence>MKFSSTPRDPIDGKPLQAADGAAPAESAQHDPALLKALAEASAWIATLHGPERTPAVERGLHRWLAESPIHRYAFEHATDTWSKTRAAVRRSAQVEIRAPNPAPVHRRRRRAVSFVAIAASLLIAVLGVGMYLNGAGLKTAVGERRTLVLEDGTQVTLNTKTRMSVDYSEHRRHVRLEAGEAIFEVAKHPRWPFVVTAGDREVIALGTAFLVRRDSAQLAVTLLEGKVAVTPSNQSVLDHIEGPIDLSHVAAGEATTLAPGERVVFAEHAIPVVDRPELEKLTAWQQGLVNIDDLTLAQAMEEMNRYSTLQLAVEGPAAKIRVSGVFRVTDSESMARAVALTHGLELRKEGRRIILSGIPSPPSESRLDPASLAGNPAP</sequence>
<keyword evidence="6" id="KW-1185">Reference proteome</keyword>
<dbReference type="InterPro" id="IPR032623">
    <property type="entry name" value="FecR_N"/>
</dbReference>